<evidence type="ECO:0000313" key="1">
    <source>
        <dbReference type="EMBL" id="EEF32899.1"/>
    </source>
</evidence>
<evidence type="ECO:0000313" key="2">
    <source>
        <dbReference type="Proteomes" id="UP000008311"/>
    </source>
</evidence>
<reference evidence="2" key="1">
    <citation type="journal article" date="2010" name="Nat. Biotechnol.">
        <title>Draft genome sequence of the oilseed species Ricinus communis.</title>
        <authorList>
            <person name="Chan A.P."/>
            <person name="Crabtree J."/>
            <person name="Zhao Q."/>
            <person name="Lorenzi H."/>
            <person name="Orvis J."/>
            <person name="Puiu D."/>
            <person name="Melake-Berhan A."/>
            <person name="Jones K.M."/>
            <person name="Redman J."/>
            <person name="Chen G."/>
            <person name="Cahoon E.B."/>
            <person name="Gedil M."/>
            <person name="Stanke M."/>
            <person name="Haas B.J."/>
            <person name="Wortman J.R."/>
            <person name="Fraser-Liggett C.M."/>
            <person name="Ravel J."/>
            <person name="Rabinowicz P.D."/>
        </authorList>
    </citation>
    <scope>NUCLEOTIDE SEQUENCE [LARGE SCALE GENOMIC DNA]</scope>
    <source>
        <strain evidence="2">cv. Hale</strain>
    </source>
</reference>
<name>B9SU20_RICCO</name>
<dbReference type="InParanoid" id="B9SU20"/>
<sequence>MHWLTPKNKILVYDSHNNNVGCLSGPQRANASFTGLNVGVCRNSLGMSQLHGLGLRIQQLKDYNKMKWSLKHHLNLIRINRLPHWDREGRWSNINLIAIHYDDPDILYLSRNFQAKAEKKGDNGKKETDVEPYRFCISE</sequence>
<accession>B9SU20</accession>
<dbReference type="AlphaFoldDB" id="B9SU20"/>
<dbReference type="Proteomes" id="UP000008311">
    <property type="component" value="Unassembled WGS sequence"/>
</dbReference>
<proteinExistence type="predicted"/>
<keyword evidence="2" id="KW-1185">Reference proteome</keyword>
<gene>
    <name evidence="1" type="ORF">RCOM_0455410</name>
</gene>
<dbReference type="EMBL" id="EQ974138">
    <property type="protein sequence ID" value="EEF32899.1"/>
    <property type="molecule type" value="Genomic_DNA"/>
</dbReference>
<organism evidence="1 2">
    <name type="scientific">Ricinus communis</name>
    <name type="common">Castor bean</name>
    <dbReference type="NCBI Taxonomy" id="3988"/>
    <lineage>
        <taxon>Eukaryota</taxon>
        <taxon>Viridiplantae</taxon>
        <taxon>Streptophyta</taxon>
        <taxon>Embryophyta</taxon>
        <taxon>Tracheophyta</taxon>
        <taxon>Spermatophyta</taxon>
        <taxon>Magnoliopsida</taxon>
        <taxon>eudicotyledons</taxon>
        <taxon>Gunneridae</taxon>
        <taxon>Pentapetalae</taxon>
        <taxon>rosids</taxon>
        <taxon>fabids</taxon>
        <taxon>Malpighiales</taxon>
        <taxon>Euphorbiaceae</taxon>
        <taxon>Acalyphoideae</taxon>
        <taxon>Acalypheae</taxon>
        <taxon>Ricinus</taxon>
    </lineage>
</organism>
<protein>
    <submittedName>
        <fullName evidence="1">Uncharacterized protein</fullName>
    </submittedName>
</protein>